<evidence type="ECO:0000313" key="3">
    <source>
        <dbReference type="Proteomes" id="UP000809273"/>
    </source>
</evidence>
<dbReference type="EMBL" id="JAFGIX010000079">
    <property type="protein sequence ID" value="MBN1574427.1"/>
    <property type="molecule type" value="Genomic_DNA"/>
</dbReference>
<dbReference type="AlphaFoldDB" id="A0A9D8PRV2"/>
<organism evidence="2 3">
    <name type="scientific">Candidatus Zymogenus saltonus</name>
    <dbReference type="NCBI Taxonomy" id="2844893"/>
    <lineage>
        <taxon>Bacteria</taxon>
        <taxon>Deltaproteobacteria</taxon>
        <taxon>Candidatus Zymogenia</taxon>
        <taxon>Candidatus Zymogeniales</taxon>
        <taxon>Candidatus Zymogenaceae</taxon>
        <taxon>Candidatus Zymogenus</taxon>
    </lineage>
</organism>
<dbReference type="Gene3D" id="3.40.720.10">
    <property type="entry name" value="Alkaline Phosphatase, subunit A"/>
    <property type="match status" value="1"/>
</dbReference>
<dbReference type="InterPro" id="IPR017850">
    <property type="entry name" value="Alkaline_phosphatase_core_sf"/>
</dbReference>
<dbReference type="SUPFAM" id="SSF53649">
    <property type="entry name" value="Alkaline phosphatase-like"/>
    <property type="match status" value="1"/>
</dbReference>
<feature type="domain" description="Sulfatase N-terminal" evidence="1">
    <location>
        <begin position="52"/>
        <end position="358"/>
    </location>
</feature>
<comment type="caution">
    <text evidence="2">The sequence shown here is derived from an EMBL/GenBank/DDBJ whole genome shotgun (WGS) entry which is preliminary data.</text>
</comment>
<reference evidence="2" key="1">
    <citation type="journal article" date="2021" name="Environ. Microbiol.">
        <title>Genomic characterization of three novel Desulfobacterota classes expand the metabolic and phylogenetic diversity of the phylum.</title>
        <authorList>
            <person name="Murphy C.L."/>
            <person name="Biggerstaff J."/>
            <person name="Eichhorn A."/>
            <person name="Ewing E."/>
            <person name="Shahan R."/>
            <person name="Soriano D."/>
            <person name="Stewart S."/>
            <person name="VanMol K."/>
            <person name="Walker R."/>
            <person name="Walters P."/>
            <person name="Elshahed M.S."/>
            <person name="Youssef N.H."/>
        </authorList>
    </citation>
    <scope>NUCLEOTIDE SEQUENCE</scope>
    <source>
        <strain evidence="2">Zod_Metabat.24</strain>
    </source>
</reference>
<dbReference type="Proteomes" id="UP000809273">
    <property type="component" value="Unassembled WGS sequence"/>
</dbReference>
<gene>
    <name evidence="2" type="ORF">JW984_14610</name>
</gene>
<dbReference type="Gene3D" id="3.30.1120.10">
    <property type="match status" value="1"/>
</dbReference>
<dbReference type="InterPro" id="IPR052701">
    <property type="entry name" value="GAG_Ulvan_Degrading_Sulfatases"/>
</dbReference>
<reference evidence="2" key="2">
    <citation type="submission" date="2021-01" db="EMBL/GenBank/DDBJ databases">
        <authorList>
            <person name="Hahn C.R."/>
            <person name="Youssef N.H."/>
            <person name="Elshahed M."/>
        </authorList>
    </citation>
    <scope>NUCLEOTIDE SEQUENCE</scope>
    <source>
        <strain evidence="2">Zod_Metabat.24</strain>
    </source>
</reference>
<accession>A0A9D8PRV2</accession>
<dbReference type="Pfam" id="PF00884">
    <property type="entry name" value="Sulfatase"/>
    <property type="match status" value="1"/>
</dbReference>
<dbReference type="PANTHER" id="PTHR43751:SF3">
    <property type="entry name" value="SULFATASE N-TERMINAL DOMAIN-CONTAINING PROTEIN"/>
    <property type="match status" value="1"/>
</dbReference>
<protein>
    <submittedName>
        <fullName evidence="2">Sulfatase</fullName>
    </submittedName>
</protein>
<evidence type="ECO:0000313" key="2">
    <source>
        <dbReference type="EMBL" id="MBN1574427.1"/>
    </source>
</evidence>
<dbReference type="PANTHER" id="PTHR43751">
    <property type="entry name" value="SULFATASE"/>
    <property type="match status" value="1"/>
</dbReference>
<dbReference type="CDD" id="cd16148">
    <property type="entry name" value="sulfatase_like"/>
    <property type="match status" value="1"/>
</dbReference>
<evidence type="ECO:0000259" key="1">
    <source>
        <dbReference type="Pfam" id="PF00884"/>
    </source>
</evidence>
<sequence length="484" mass="55246">MTEKEDEKKISRRTLLLLGVLASMGGVWSYKNWERIRSAVRAPFVKHFDKRPNIIVVLLDTLRADHLGCYGYGRGISPNIDAFARESVQYWNTMAQSNWTLPSISSLFTSLFPHQHSAGLPVKNEIMRTPLNRKFTTLAEVLSNVGYHTMAVTGGAYVSFNAGMDKGFNEFHEINAKHDYKKGFFGNDLPLQLNKATELILDRYRSDRFFLFLHSYECHNPLIPPKGIVDYLDPNYEGPPITGNIFSDMAAVGKKNPDSSGLTRIKTFYDAEIFFSDRLMGIFFKALKKIGIYDDALIIFVSDHGVEYFEHKGWRHGLLNLYEELVRVPVIIKHPRGLEKGINYDRLARLIDIMPTILIDYLGFNDSDIEMEGTPLSRPLPDPRSISEAMMSDTGMRLFAMRDGDRKFIVDNKKNKVELFNLVNDQAELSNISDDFKNELDEVSLYSKNAEALFLENLVGSRSKGDFKIDKKSLDFLRDLGYVE</sequence>
<name>A0A9D8PRV2_9DELT</name>
<dbReference type="InterPro" id="IPR000917">
    <property type="entry name" value="Sulfatase_N"/>
</dbReference>
<proteinExistence type="predicted"/>